<dbReference type="AlphaFoldDB" id="A0A4W5QMN3"/>
<evidence type="ECO:0000256" key="4">
    <source>
        <dbReference type="ARBA" id="ARBA00023136"/>
    </source>
</evidence>
<dbReference type="PANTHER" id="PTHR14514:SF4">
    <property type="entry name" value="NESPRIN-2"/>
    <property type="match status" value="1"/>
</dbReference>
<reference evidence="6" key="3">
    <citation type="submission" date="2025-09" db="UniProtKB">
        <authorList>
            <consortium name="Ensembl"/>
        </authorList>
    </citation>
    <scope>IDENTIFICATION</scope>
</reference>
<evidence type="ECO:0000313" key="7">
    <source>
        <dbReference type="Proteomes" id="UP000314982"/>
    </source>
</evidence>
<name>A0A4W5QMN3_9TELE</name>
<organism evidence="6 7">
    <name type="scientific">Hucho hucho</name>
    <name type="common">huchen</name>
    <dbReference type="NCBI Taxonomy" id="62062"/>
    <lineage>
        <taxon>Eukaryota</taxon>
        <taxon>Metazoa</taxon>
        <taxon>Chordata</taxon>
        <taxon>Craniata</taxon>
        <taxon>Vertebrata</taxon>
        <taxon>Euteleostomi</taxon>
        <taxon>Actinopterygii</taxon>
        <taxon>Neopterygii</taxon>
        <taxon>Teleostei</taxon>
        <taxon>Protacanthopterygii</taxon>
        <taxon>Salmoniformes</taxon>
        <taxon>Salmonidae</taxon>
        <taxon>Salmoninae</taxon>
        <taxon>Hucho</taxon>
    </lineage>
</organism>
<reference evidence="6" key="2">
    <citation type="submission" date="2025-08" db="UniProtKB">
        <authorList>
            <consortium name="Ensembl"/>
        </authorList>
    </citation>
    <scope>IDENTIFICATION</scope>
</reference>
<evidence type="ECO:0000256" key="1">
    <source>
        <dbReference type="ARBA" id="ARBA00004308"/>
    </source>
</evidence>
<dbReference type="GeneTree" id="ENSGT00940000154656"/>
<dbReference type="PANTHER" id="PTHR14514">
    <property type="entry name" value="PKA ANCHORING PROTEIN"/>
    <property type="match status" value="1"/>
</dbReference>
<sequence>MKQWRGQQSALQRRGSSLGAALRQIDSTENHVVDFSERLDCFIREPKDINAFTLANTNILTDIKDLDESIQRELDQLSSFDSESSDLGPSDRSPLTRVVKTHRTSLDKLRQQVRKSEAAARALDRFLMSLRTVEQDISGVQGAPCSDARVLQDCRSKLALIRQSVDSLGDKAPQLDLLLQGARLSVTRDGAPASCLDMVSALVLRLEEADGSLASQQHSVQREQEMRGLGLRRRTLLGELRKVQEAAERHGLKEPTMPAVQQRLRVLSDLEGQLNSQHTELQRLREAHSQGQEGEGNPLEELKTQWEDTQRAVADRQEQCNILLELLKMFQSCRSYLGTTMQKAEQTISEQASYMGKENLQRLIAKVHAIKEDLSGLGTGMEDIRGVCRQLQSHLKKIPDCNETPFEAEADGLVDQWLDVRAQNNTLYYTDL</sequence>
<dbReference type="Gene3D" id="1.20.58.60">
    <property type="match status" value="1"/>
</dbReference>
<feature type="region of interest" description="Disordered" evidence="5">
    <location>
        <begin position="277"/>
        <end position="299"/>
    </location>
</feature>
<evidence type="ECO:0000256" key="3">
    <source>
        <dbReference type="ARBA" id="ARBA00022737"/>
    </source>
</evidence>
<keyword evidence="3" id="KW-0677">Repeat</keyword>
<keyword evidence="4" id="KW-0472">Membrane</keyword>
<protein>
    <submittedName>
        <fullName evidence="6">Uncharacterized protein</fullName>
    </submittedName>
</protein>
<evidence type="ECO:0000256" key="2">
    <source>
        <dbReference type="ARBA" id="ARBA00022553"/>
    </source>
</evidence>
<proteinExistence type="predicted"/>
<reference evidence="7" key="1">
    <citation type="submission" date="2018-06" db="EMBL/GenBank/DDBJ databases">
        <title>Genome assembly of Danube salmon.</title>
        <authorList>
            <person name="Macqueen D.J."/>
            <person name="Gundappa M.K."/>
        </authorList>
    </citation>
    <scope>NUCLEOTIDE SEQUENCE [LARGE SCALE GENOMIC DNA]</scope>
</reference>
<keyword evidence="7" id="KW-1185">Reference proteome</keyword>
<evidence type="ECO:0000313" key="6">
    <source>
        <dbReference type="Ensembl" id="ENSHHUP00000077387.1"/>
    </source>
</evidence>
<dbReference type="Ensembl" id="ENSHHUT00000079901.1">
    <property type="protein sequence ID" value="ENSHHUP00000077387.1"/>
    <property type="gene ID" value="ENSHHUG00000045216.1"/>
</dbReference>
<evidence type="ECO:0000256" key="5">
    <source>
        <dbReference type="SAM" id="MobiDB-lite"/>
    </source>
</evidence>
<dbReference type="SUPFAM" id="SSF46966">
    <property type="entry name" value="Spectrin repeat"/>
    <property type="match status" value="1"/>
</dbReference>
<dbReference type="Proteomes" id="UP000314982">
    <property type="component" value="Unassembled WGS sequence"/>
</dbReference>
<comment type="subcellular location">
    <subcellularLocation>
        <location evidence="1">Endomembrane system</location>
    </subcellularLocation>
</comment>
<keyword evidence="2" id="KW-0597">Phosphoprotein</keyword>
<accession>A0A4W5QMN3</accession>
<dbReference type="STRING" id="62062.ENSHHUP00000077387"/>